<keyword evidence="3" id="KW-1185">Reference proteome</keyword>
<feature type="region of interest" description="Disordered" evidence="1">
    <location>
        <begin position="1"/>
        <end position="85"/>
    </location>
</feature>
<reference evidence="3" key="1">
    <citation type="journal article" date="2019" name="Int. J. Syst. Evol. Microbiol.">
        <title>The Global Catalogue of Microorganisms (GCM) 10K type strain sequencing project: providing services to taxonomists for standard genome sequencing and annotation.</title>
        <authorList>
            <consortium name="The Broad Institute Genomics Platform"/>
            <consortium name="The Broad Institute Genome Sequencing Center for Infectious Disease"/>
            <person name="Wu L."/>
            <person name="Ma J."/>
        </authorList>
    </citation>
    <scope>NUCLEOTIDE SEQUENCE [LARGE SCALE GENOMIC DNA]</scope>
    <source>
        <strain evidence="3">JCM 4816</strain>
    </source>
</reference>
<dbReference type="Proteomes" id="UP001501455">
    <property type="component" value="Unassembled WGS sequence"/>
</dbReference>
<comment type="caution">
    <text evidence="2">The sequence shown here is derived from an EMBL/GenBank/DDBJ whole genome shotgun (WGS) entry which is preliminary data.</text>
</comment>
<sequence>MGDARTEEREGQTEQSGGCAARQMIHTGEARQRAPPGASAHGLNDVGPRVYADLRPWTDTGAPAPLRARPERRESHEAATSFAPG</sequence>
<feature type="compositionally biased region" description="Basic and acidic residues" evidence="1">
    <location>
        <begin position="1"/>
        <end position="12"/>
    </location>
</feature>
<protein>
    <submittedName>
        <fullName evidence="2">Uncharacterized protein</fullName>
    </submittedName>
</protein>
<feature type="compositionally biased region" description="Basic and acidic residues" evidence="1">
    <location>
        <begin position="68"/>
        <end position="77"/>
    </location>
</feature>
<gene>
    <name evidence="2" type="ORF">GCM10019016_098460</name>
</gene>
<organism evidence="2 3">
    <name type="scientific">Streptomyces prasinosporus</name>
    <dbReference type="NCBI Taxonomy" id="68256"/>
    <lineage>
        <taxon>Bacteria</taxon>
        <taxon>Bacillati</taxon>
        <taxon>Actinomycetota</taxon>
        <taxon>Actinomycetes</taxon>
        <taxon>Kitasatosporales</taxon>
        <taxon>Streptomycetaceae</taxon>
        <taxon>Streptomyces</taxon>
        <taxon>Streptomyces albogriseolus group</taxon>
    </lineage>
</organism>
<evidence type="ECO:0000256" key="1">
    <source>
        <dbReference type="SAM" id="MobiDB-lite"/>
    </source>
</evidence>
<dbReference type="EMBL" id="BAAAXF010000071">
    <property type="protein sequence ID" value="GAA3502737.1"/>
    <property type="molecule type" value="Genomic_DNA"/>
</dbReference>
<name>A0ABP6U7Q4_9ACTN</name>
<accession>A0ABP6U7Q4</accession>
<evidence type="ECO:0000313" key="2">
    <source>
        <dbReference type="EMBL" id="GAA3502737.1"/>
    </source>
</evidence>
<evidence type="ECO:0000313" key="3">
    <source>
        <dbReference type="Proteomes" id="UP001501455"/>
    </source>
</evidence>
<proteinExistence type="predicted"/>